<evidence type="ECO:0000256" key="4">
    <source>
        <dbReference type="ARBA" id="ARBA00020739"/>
    </source>
</evidence>
<proteinExistence type="inferred from homology"/>
<dbReference type="InterPro" id="IPR050445">
    <property type="entry name" value="Bact_polysacc_biosynth/exp"/>
</dbReference>
<evidence type="ECO:0000256" key="7">
    <source>
        <dbReference type="ARBA" id="ARBA00022903"/>
    </source>
</evidence>
<evidence type="ECO:0000313" key="16">
    <source>
        <dbReference type="Proteomes" id="UP000321296"/>
    </source>
</evidence>
<dbReference type="GO" id="GO:0004713">
    <property type="term" value="F:protein tyrosine kinase activity"/>
    <property type="evidence" value="ECO:0007669"/>
    <property type="project" value="TreeGrafter"/>
</dbReference>
<evidence type="ECO:0000256" key="8">
    <source>
        <dbReference type="ARBA" id="ARBA00022989"/>
    </source>
</evidence>
<dbReference type="AlphaFoldDB" id="A0A5B8T1S9"/>
<feature type="transmembrane region" description="Helical" evidence="13">
    <location>
        <begin position="18"/>
        <end position="40"/>
    </location>
</feature>
<feature type="transmembrane region" description="Helical" evidence="13">
    <location>
        <begin position="216"/>
        <end position="235"/>
    </location>
</feature>
<keyword evidence="9 13" id="KW-0472">Membrane</keyword>
<comment type="subcellular location">
    <subcellularLocation>
        <location evidence="1">Cell membrane</location>
        <topology evidence="1">Multi-pass membrane protein</topology>
    </subcellularLocation>
</comment>
<dbReference type="Proteomes" id="UP000321296">
    <property type="component" value="Chromosome"/>
</dbReference>
<sequence>MNNVLELRQLWHIIQKHLFALIFMAIIGAGAGYGVAKFVIAPTYSASTSMLVNRSADDTSTATANLSDQQADVQLINTYKNLIISSNVLGAVSDKLENPAPIVVQKAKDAVYQTLADGTRRLVTPAQKEITKPSNKTKYQLSVDELKSMVTISSQQNSQVFSIDVKSEDPKLAADVANEVADVFKDKIGGFMKINNVSIIDSAKVNKKPVSPNTKLFTLAGLVVLGGLTFLYMLIKELADTTIKSPDEVSQLFGMTNLGVIGHVKPIKNFSMAPSSSTAVKVNQSNGTQPSRLSRLDRE</sequence>
<evidence type="ECO:0000256" key="10">
    <source>
        <dbReference type="ARBA" id="ARBA00023169"/>
    </source>
</evidence>
<keyword evidence="6 13" id="KW-0812">Transmembrane</keyword>
<keyword evidence="5" id="KW-1003">Cell membrane</keyword>
<dbReference type="KEGG" id="lpse:FGL85_04190"/>
<keyword evidence="7" id="KW-0972">Capsule biogenesis/degradation</keyword>
<comment type="function">
    <text evidence="11">Required for CpsD phosphorylation. Involved in the regulation of capsular polysaccharide biosynthesis. May be part of a complex that directs the coordinated polymerization and export to the cell surface of the capsular polysaccharide.</text>
</comment>
<evidence type="ECO:0000256" key="12">
    <source>
        <dbReference type="SAM" id="MobiDB-lite"/>
    </source>
</evidence>
<evidence type="ECO:0000313" key="15">
    <source>
        <dbReference type="EMBL" id="QEA41745.1"/>
    </source>
</evidence>
<organism evidence="15 16">
    <name type="scientific">Leuconostoc pseudomesenteroides</name>
    <dbReference type="NCBI Taxonomy" id="33968"/>
    <lineage>
        <taxon>Bacteria</taxon>
        <taxon>Bacillati</taxon>
        <taxon>Bacillota</taxon>
        <taxon>Bacilli</taxon>
        <taxon>Lactobacillales</taxon>
        <taxon>Lactobacillaceae</taxon>
        <taxon>Leuconostoc</taxon>
    </lineage>
</organism>
<evidence type="ECO:0000256" key="6">
    <source>
        <dbReference type="ARBA" id="ARBA00022692"/>
    </source>
</evidence>
<evidence type="ECO:0000256" key="2">
    <source>
        <dbReference type="ARBA" id="ARBA00005132"/>
    </source>
</evidence>
<keyword evidence="8 13" id="KW-1133">Transmembrane helix</keyword>
<feature type="domain" description="Polysaccharide chain length determinant N-terminal" evidence="14">
    <location>
        <begin position="5"/>
        <end position="96"/>
    </location>
</feature>
<evidence type="ECO:0000256" key="11">
    <source>
        <dbReference type="ARBA" id="ARBA00045736"/>
    </source>
</evidence>
<evidence type="ECO:0000259" key="14">
    <source>
        <dbReference type="Pfam" id="PF02706"/>
    </source>
</evidence>
<evidence type="ECO:0000256" key="3">
    <source>
        <dbReference type="ARBA" id="ARBA00006683"/>
    </source>
</evidence>
<evidence type="ECO:0000256" key="5">
    <source>
        <dbReference type="ARBA" id="ARBA00022475"/>
    </source>
</evidence>
<dbReference type="PANTHER" id="PTHR32309">
    <property type="entry name" value="TYROSINE-PROTEIN KINASE"/>
    <property type="match status" value="1"/>
</dbReference>
<feature type="region of interest" description="Disordered" evidence="12">
    <location>
        <begin position="278"/>
        <end position="299"/>
    </location>
</feature>
<dbReference type="EMBL" id="CP042383">
    <property type="protein sequence ID" value="QEA41745.1"/>
    <property type="molecule type" value="Genomic_DNA"/>
</dbReference>
<evidence type="ECO:0000256" key="13">
    <source>
        <dbReference type="SAM" id="Phobius"/>
    </source>
</evidence>
<dbReference type="GO" id="GO:0000271">
    <property type="term" value="P:polysaccharide biosynthetic process"/>
    <property type="evidence" value="ECO:0007669"/>
    <property type="project" value="UniProtKB-KW"/>
</dbReference>
<dbReference type="PANTHER" id="PTHR32309:SF13">
    <property type="entry name" value="FERRIC ENTEROBACTIN TRANSPORT PROTEIN FEPE"/>
    <property type="match status" value="1"/>
</dbReference>
<keyword evidence="10" id="KW-0270">Exopolysaccharide synthesis</keyword>
<accession>A0A5B8T1S9</accession>
<protein>
    <recommendedName>
        <fullName evidence="4">Capsular polysaccharide biosynthesis protein CpsC</fullName>
    </recommendedName>
</protein>
<name>A0A5B8T1S9_LEUPS</name>
<evidence type="ECO:0000256" key="9">
    <source>
        <dbReference type="ARBA" id="ARBA00023136"/>
    </source>
</evidence>
<gene>
    <name evidence="15" type="ORF">FGL85_04190</name>
</gene>
<feature type="compositionally biased region" description="Polar residues" evidence="12">
    <location>
        <begin position="278"/>
        <end position="292"/>
    </location>
</feature>
<evidence type="ECO:0000256" key="1">
    <source>
        <dbReference type="ARBA" id="ARBA00004651"/>
    </source>
</evidence>
<dbReference type="Pfam" id="PF02706">
    <property type="entry name" value="Wzz"/>
    <property type="match status" value="1"/>
</dbReference>
<reference evidence="15 16" key="1">
    <citation type="submission" date="2019-06" db="EMBL/GenBank/DDBJ databases">
        <title>Genome analyses of bacteria isolated from kimchi.</title>
        <authorList>
            <person name="Lee S."/>
            <person name="Ahn S."/>
            <person name="Roh S."/>
        </authorList>
    </citation>
    <scope>NUCLEOTIDE SEQUENCE [LARGE SCALE GENOMIC DNA]</scope>
    <source>
        <strain evidence="15 16">CBA3630</strain>
    </source>
</reference>
<dbReference type="InterPro" id="IPR003856">
    <property type="entry name" value="LPS_length_determ_N"/>
</dbReference>
<dbReference type="RefSeq" id="WP_147651240.1">
    <property type="nucleotide sequence ID" value="NZ_CP042383.1"/>
</dbReference>
<dbReference type="GO" id="GO:0005886">
    <property type="term" value="C:plasma membrane"/>
    <property type="evidence" value="ECO:0007669"/>
    <property type="project" value="UniProtKB-SubCell"/>
</dbReference>
<comment type="pathway">
    <text evidence="2">Capsule biogenesis; capsule polysaccharide biosynthesis.</text>
</comment>
<comment type="similarity">
    <text evidence="3">Belongs to the CpsC/CapA family.</text>
</comment>